<dbReference type="InterPro" id="IPR036890">
    <property type="entry name" value="HATPase_C_sf"/>
</dbReference>
<dbReference type="Proteomes" id="UP000189970">
    <property type="component" value="Unassembled WGS sequence"/>
</dbReference>
<evidence type="ECO:0000256" key="10">
    <source>
        <dbReference type="ARBA" id="ARBA00022840"/>
    </source>
</evidence>
<evidence type="ECO:0000313" key="16">
    <source>
        <dbReference type="EMBL" id="OPF88786.1"/>
    </source>
</evidence>
<accession>A0A1V4DKB9</accession>
<evidence type="ECO:0000256" key="7">
    <source>
        <dbReference type="ARBA" id="ARBA00022692"/>
    </source>
</evidence>
<comment type="subcellular location">
    <subcellularLocation>
        <location evidence="2">Cell membrane</location>
        <topology evidence="2">Multi-pass membrane protein</topology>
    </subcellularLocation>
</comment>
<comment type="caution">
    <text evidence="16">The sequence shown here is derived from an EMBL/GenBank/DDBJ whole genome shotgun (WGS) entry which is preliminary data.</text>
</comment>
<dbReference type="SMART" id="SM00387">
    <property type="entry name" value="HATPase_c"/>
    <property type="match status" value="1"/>
</dbReference>
<dbReference type="PANTHER" id="PTHR45528:SF1">
    <property type="entry name" value="SENSOR HISTIDINE KINASE CPXA"/>
    <property type="match status" value="1"/>
</dbReference>
<dbReference type="RefSeq" id="WP_079348370.1">
    <property type="nucleotide sequence ID" value="NZ_MVAB01000001.1"/>
</dbReference>
<dbReference type="PROSITE" id="PS50109">
    <property type="entry name" value="HIS_KIN"/>
    <property type="match status" value="1"/>
</dbReference>
<evidence type="ECO:0000256" key="1">
    <source>
        <dbReference type="ARBA" id="ARBA00000085"/>
    </source>
</evidence>
<evidence type="ECO:0000256" key="6">
    <source>
        <dbReference type="ARBA" id="ARBA00022679"/>
    </source>
</evidence>
<dbReference type="EMBL" id="MVAB01000001">
    <property type="protein sequence ID" value="OPF88786.1"/>
    <property type="molecule type" value="Genomic_DNA"/>
</dbReference>
<dbReference type="InterPro" id="IPR004358">
    <property type="entry name" value="Sig_transdc_His_kin-like_C"/>
</dbReference>
<dbReference type="SUPFAM" id="SSF47384">
    <property type="entry name" value="Homodimeric domain of signal transducing histidine kinase"/>
    <property type="match status" value="1"/>
</dbReference>
<dbReference type="Pfam" id="PF00512">
    <property type="entry name" value="HisKA"/>
    <property type="match status" value="1"/>
</dbReference>
<feature type="transmembrane region" description="Helical" evidence="14">
    <location>
        <begin position="7"/>
        <end position="28"/>
    </location>
</feature>
<dbReference type="EC" id="2.7.13.3" evidence="3"/>
<dbReference type="SMART" id="SM00388">
    <property type="entry name" value="HisKA"/>
    <property type="match status" value="1"/>
</dbReference>
<feature type="domain" description="Histidine kinase" evidence="15">
    <location>
        <begin position="242"/>
        <end position="452"/>
    </location>
</feature>
<dbReference type="CDD" id="cd00082">
    <property type="entry name" value="HisKA"/>
    <property type="match status" value="1"/>
</dbReference>
<evidence type="ECO:0000256" key="3">
    <source>
        <dbReference type="ARBA" id="ARBA00012438"/>
    </source>
</evidence>
<evidence type="ECO:0000256" key="2">
    <source>
        <dbReference type="ARBA" id="ARBA00004651"/>
    </source>
</evidence>
<evidence type="ECO:0000256" key="4">
    <source>
        <dbReference type="ARBA" id="ARBA00022475"/>
    </source>
</evidence>
<keyword evidence="9" id="KW-0418">Kinase</keyword>
<feature type="transmembrane region" description="Helical" evidence="14">
    <location>
        <begin position="147"/>
        <end position="166"/>
    </location>
</feature>
<dbReference type="Gene3D" id="3.30.565.10">
    <property type="entry name" value="Histidine kinase-like ATPase, C-terminal domain"/>
    <property type="match status" value="1"/>
</dbReference>
<evidence type="ECO:0000259" key="15">
    <source>
        <dbReference type="PROSITE" id="PS50109"/>
    </source>
</evidence>
<dbReference type="GO" id="GO:0005524">
    <property type="term" value="F:ATP binding"/>
    <property type="evidence" value="ECO:0007669"/>
    <property type="project" value="UniProtKB-KW"/>
</dbReference>
<keyword evidence="4" id="KW-1003">Cell membrane</keyword>
<dbReference type="SUPFAM" id="SSF55874">
    <property type="entry name" value="ATPase domain of HSP90 chaperone/DNA topoisomerase II/histidine kinase"/>
    <property type="match status" value="1"/>
</dbReference>
<keyword evidence="13 14" id="KW-0472">Membrane</keyword>
<dbReference type="PRINTS" id="PR00344">
    <property type="entry name" value="BCTRLSENSOR"/>
</dbReference>
<keyword evidence="6" id="KW-0808">Transferase</keyword>
<evidence type="ECO:0000256" key="9">
    <source>
        <dbReference type="ARBA" id="ARBA00022777"/>
    </source>
</evidence>
<dbReference type="GO" id="GO:0005886">
    <property type="term" value="C:plasma membrane"/>
    <property type="evidence" value="ECO:0007669"/>
    <property type="project" value="UniProtKB-SubCell"/>
</dbReference>
<dbReference type="PANTHER" id="PTHR45528">
    <property type="entry name" value="SENSOR HISTIDINE KINASE CPXA"/>
    <property type="match status" value="1"/>
</dbReference>
<protein>
    <recommendedName>
        <fullName evidence="3">histidine kinase</fullName>
        <ecNumber evidence="3">2.7.13.3</ecNumber>
    </recommendedName>
</protein>
<dbReference type="GO" id="GO:0000155">
    <property type="term" value="F:phosphorelay sensor kinase activity"/>
    <property type="evidence" value="ECO:0007669"/>
    <property type="project" value="InterPro"/>
</dbReference>
<proteinExistence type="predicted"/>
<keyword evidence="8" id="KW-0547">Nucleotide-binding</keyword>
<dbReference type="InterPro" id="IPR005467">
    <property type="entry name" value="His_kinase_dom"/>
</dbReference>
<dbReference type="Gene3D" id="6.10.340.10">
    <property type="match status" value="1"/>
</dbReference>
<evidence type="ECO:0000256" key="14">
    <source>
        <dbReference type="SAM" id="Phobius"/>
    </source>
</evidence>
<keyword evidence="5" id="KW-0597">Phosphoprotein</keyword>
<evidence type="ECO:0000256" key="13">
    <source>
        <dbReference type="ARBA" id="ARBA00023136"/>
    </source>
</evidence>
<dbReference type="InterPro" id="IPR003661">
    <property type="entry name" value="HisK_dim/P_dom"/>
</dbReference>
<keyword evidence="17" id="KW-1185">Reference proteome</keyword>
<dbReference type="InterPro" id="IPR036097">
    <property type="entry name" value="HisK_dim/P_sf"/>
</dbReference>
<dbReference type="AlphaFoldDB" id="A0A1V4DKB9"/>
<dbReference type="Pfam" id="PF02518">
    <property type="entry name" value="HATPase_c"/>
    <property type="match status" value="1"/>
</dbReference>
<keyword evidence="12" id="KW-0902">Two-component regulatory system</keyword>
<keyword evidence="11 14" id="KW-1133">Transmembrane helix</keyword>
<keyword evidence="10" id="KW-0067">ATP-binding</keyword>
<evidence type="ECO:0000313" key="17">
    <source>
        <dbReference type="Proteomes" id="UP000189970"/>
    </source>
</evidence>
<evidence type="ECO:0000256" key="12">
    <source>
        <dbReference type="ARBA" id="ARBA00023012"/>
    </source>
</evidence>
<keyword evidence="7 14" id="KW-0812">Transmembrane</keyword>
<evidence type="ECO:0000256" key="8">
    <source>
        <dbReference type="ARBA" id="ARBA00022741"/>
    </source>
</evidence>
<dbReference type="InterPro" id="IPR003594">
    <property type="entry name" value="HATPase_dom"/>
</dbReference>
<dbReference type="Gene3D" id="1.10.287.130">
    <property type="match status" value="1"/>
</dbReference>
<name>A0A1V4DKB9_9ENTE</name>
<evidence type="ECO:0000256" key="11">
    <source>
        <dbReference type="ARBA" id="ARBA00022989"/>
    </source>
</evidence>
<evidence type="ECO:0000256" key="5">
    <source>
        <dbReference type="ARBA" id="ARBA00022553"/>
    </source>
</evidence>
<sequence length="452" mass="51926">MKLFTKNFLYTTTIIFLVTTLLLAILYVSMPKYYLYTQEKKAAKTVDDVITQIDGKSTDEIVEFLTKQFLKDNNLNFTVSDKNNLIIFPDFINFQEDIILSVDSSDLLYYSNIINKTIVTNKGQKLDVVAQYSLQQITDARDVLIRLYPFLLLMALILGSLAAFLYSKHSTKRILKLMDKTTDMRELRHDIMCDVSGNDEISQLADNINKLYNTHLETISMLKQEIKKVEQAEQSKSNFMRMASHELKTPLAGMTGIVDGMIYNVGKFKDRDTYLLVCQKLLKEQADLIQNILSVTSLDTLDSVHHTKETICLAELIENQLETYRLLGDLGEYIITINLDKQDYIEGNRLMVDQVISNVLSNAFRYTPYGKTVAITLANHQLIVENDCLPIDIQSIEQLFEPFYRFDDSRDKKTGGTGLGLYIVKQVAEKNHWRITINVTDKNTFKIVIDFK</sequence>
<reference evidence="16 17" key="1">
    <citation type="submission" date="2017-02" db="EMBL/GenBank/DDBJ databases">
        <title>Vagococcus cremeus sp. nov., isolated from the small intestine of a marten, Martes flavigula.</title>
        <authorList>
            <person name="Tak E.J."/>
            <person name="Bae J.-W."/>
        </authorList>
    </citation>
    <scope>NUCLEOTIDE SEQUENCE [LARGE SCALE GENOMIC DNA]</scope>
    <source>
        <strain evidence="16 17">D7T301</strain>
    </source>
</reference>
<dbReference type="InterPro" id="IPR050398">
    <property type="entry name" value="HssS/ArlS-like"/>
</dbReference>
<gene>
    <name evidence="16" type="ORF">BW731_11705</name>
</gene>
<organism evidence="16 17">
    <name type="scientific">Vagococcus martis</name>
    <dbReference type="NCBI Taxonomy" id="1768210"/>
    <lineage>
        <taxon>Bacteria</taxon>
        <taxon>Bacillati</taxon>
        <taxon>Bacillota</taxon>
        <taxon>Bacilli</taxon>
        <taxon>Lactobacillales</taxon>
        <taxon>Enterococcaceae</taxon>
        <taxon>Vagococcus</taxon>
    </lineage>
</organism>
<comment type="catalytic activity">
    <reaction evidence="1">
        <text>ATP + protein L-histidine = ADP + protein N-phospho-L-histidine.</text>
        <dbReference type="EC" id="2.7.13.3"/>
    </reaction>
</comment>